<dbReference type="OrthoDB" id="4299240at2"/>
<dbReference type="Proteomes" id="UP000242444">
    <property type="component" value="Unassembled WGS sequence"/>
</dbReference>
<evidence type="ECO:0000313" key="3">
    <source>
        <dbReference type="Proteomes" id="UP000242444"/>
    </source>
</evidence>
<evidence type="ECO:0000259" key="1">
    <source>
        <dbReference type="Pfam" id="PF04149"/>
    </source>
</evidence>
<accession>A0A263D9F7</accession>
<reference evidence="2 3" key="1">
    <citation type="submission" date="2017-07" db="EMBL/GenBank/DDBJ databases">
        <title>Amycolatopsis antarcticus sp. nov., isolated from the surface of an Antarcticus brown macroalga.</title>
        <authorList>
            <person name="Wang J."/>
            <person name="Leiva S."/>
            <person name="Huang J."/>
            <person name="Huang Y."/>
        </authorList>
    </citation>
    <scope>NUCLEOTIDE SEQUENCE [LARGE SCALE GENOMIC DNA]</scope>
    <source>
        <strain evidence="2 3">AU-G6</strain>
    </source>
</reference>
<sequence length="57" mass="6402">MDPARCEWRKATASNNNAQCVEVTRRPGLTGVRDTKDRGGGFLVFSQPAWQALLRRL</sequence>
<evidence type="ECO:0000313" key="2">
    <source>
        <dbReference type="EMBL" id="OZM74177.1"/>
    </source>
</evidence>
<proteinExistence type="predicted"/>
<protein>
    <submittedName>
        <fullName evidence="2">DUF397 domain-containing protein</fullName>
    </submittedName>
</protein>
<dbReference type="Pfam" id="PF04149">
    <property type="entry name" value="DUF397"/>
    <property type="match status" value="1"/>
</dbReference>
<name>A0A263D9F7_9PSEU</name>
<dbReference type="InterPro" id="IPR007278">
    <property type="entry name" value="DUF397"/>
</dbReference>
<dbReference type="InParanoid" id="A0A263D9F7"/>
<gene>
    <name evidence="2" type="ORF">CFN78_06225</name>
</gene>
<feature type="domain" description="DUF397" evidence="1">
    <location>
        <begin position="7"/>
        <end position="56"/>
    </location>
</feature>
<comment type="caution">
    <text evidence="2">The sequence shown here is derived from an EMBL/GenBank/DDBJ whole genome shotgun (WGS) entry which is preliminary data.</text>
</comment>
<keyword evidence="3" id="KW-1185">Reference proteome</keyword>
<organism evidence="2 3">
    <name type="scientific">Amycolatopsis antarctica</name>
    <dbReference type="NCBI Taxonomy" id="1854586"/>
    <lineage>
        <taxon>Bacteria</taxon>
        <taxon>Bacillati</taxon>
        <taxon>Actinomycetota</taxon>
        <taxon>Actinomycetes</taxon>
        <taxon>Pseudonocardiales</taxon>
        <taxon>Pseudonocardiaceae</taxon>
        <taxon>Amycolatopsis</taxon>
    </lineage>
</organism>
<dbReference type="AlphaFoldDB" id="A0A263D9F7"/>
<dbReference type="EMBL" id="NKYE01000003">
    <property type="protein sequence ID" value="OZM74177.1"/>
    <property type="molecule type" value="Genomic_DNA"/>
</dbReference>